<name>A0A1P8UWW4_9RHOB</name>
<reference evidence="2 3" key="1">
    <citation type="submission" date="2016-04" db="EMBL/GenBank/DDBJ databases">
        <title>Deep-sea bacteria in the southern Pacific.</title>
        <authorList>
            <person name="Tang K."/>
        </authorList>
    </citation>
    <scope>NUCLEOTIDE SEQUENCE [LARGE SCALE GENOMIC DNA]</scope>
    <source>
        <strain evidence="2 3">JLT2014</strain>
    </source>
</reference>
<accession>A0A1P8UWW4</accession>
<dbReference type="AlphaFoldDB" id="A0A1P8UWW4"/>
<dbReference type="NCBIfam" id="NF047646">
    <property type="entry name" value="REP_Tyr_transpos"/>
    <property type="match status" value="1"/>
</dbReference>
<dbReference type="InterPro" id="IPR036515">
    <property type="entry name" value="Transposase_17_sf"/>
</dbReference>
<dbReference type="GO" id="GO:0043565">
    <property type="term" value="F:sequence-specific DNA binding"/>
    <property type="evidence" value="ECO:0007669"/>
    <property type="project" value="TreeGrafter"/>
</dbReference>
<dbReference type="GO" id="GO:0004803">
    <property type="term" value="F:transposase activity"/>
    <property type="evidence" value="ECO:0007669"/>
    <property type="project" value="InterPro"/>
</dbReference>
<dbReference type="InterPro" id="IPR002686">
    <property type="entry name" value="Transposase_17"/>
</dbReference>
<dbReference type="GO" id="GO:0006313">
    <property type="term" value="P:DNA transposition"/>
    <property type="evidence" value="ECO:0007669"/>
    <property type="project" value="InterPro"/>
</dbReference>
<keyword evidence="3" id="KW-1185">Reference proteome</keyword>
<dbReference type="RefSeq" id="WP_076702839.1">
    <property type="nucleotide sequence ID" value="NZ_CP015093.1"/>
</dbReference>
<proteinExistence type="predicted"/>
<dbReference type="Gene3D" id="3.30.70.1290">
    <property type="entry name" value="Transposase IS200-like"/>
    <property type="match status" value="1"/>
</dbReference>
<dbReference type="OrthoDB" id="9794403at2"/>
<dbReference type="KEGG" id="paby:Ga0080574_TMP3536"/>
<feature type="domain" description="Transposase IS200-like" evidence="1">
    <location>
        <begin position="9"/>
        <end position="145"/>
    </location>
</feature>
<evidence type="ECO:0000313" key="3">
    <source>
        <dbReference type="Proteomes" id="UP000187059"/>
    </source>
</evidence>
<dbReference type="EMBL" id="CP015093">
    <property type="protein sequence ID" value="APZ53870.1"/>
    <property type="molecule type" value="Genomic_DNA"/>
</dbReference>
<organism evidence="2 3">
    <name type="scientific">Salipiger abyssi</name>
    <dbReference type="NCBI Taxonomy" id="1250539"/>
    <lineage>
        <taxon>Bacteria</taxon>
        <taxon>Pseudomonadati</taxon>
        <taxon>Pseudomonadota</taxon>
        <taxon>Alphaproteobacteria</taxon>
        <taxon>Rhodobacterales</taxon>
        <taxon>Roseobacteraceae</taxon>
        <taxon>Salipiger</taxon>
    </lineage>
</organism>
<protein>
    <submittedName>
        <fullName evidence="2">Putative transposase</fullName>
    </submittedName>
</protein>
<gene>
    <name evidence="2" type="ORF">Ga0080574_TMP3536</name>
</gene>
<dbReference type="Proteomes" id="UP000187059">
    <property type="component" value="Chromosome"/>
</dbReference>
<evidence type="ECO:0000313" key="2">
    <source>
        <dbReference type="EMBL" id="APZ53870.1"/>
    </source>
</evidence>
<dbReference type="SMART" id="SM01321">
    <property type="entry name" value="Y1_Tnp"/>
    <property type="match status" value="1"/>
</dbReference>
<evidence type="ECO:0000259" key="1">
    <source>
        <dbReference type="SMART" id="SM01321"/>
    </source>
</evidence>
<sequence>MPNYRRLQIPGASYFFTVALARRPSALLLEYVDDLRGAYLDTIREAPVFCDAMVILPDHLHAVWTLPPGDNAFPERWRKIKARFSRRVGAGCAGTGAVGRIAHPTRVSSSKRAKRERGIWQRRYWEHMIRDEADYQAHVAYCWGNPVRHGLAARPSDWPWSSIHRDIRLGRVDADWSGGLGEGMFGE</sequence>
<dbReference type="PANTHER" id="PTHR36966:SF1">
    <property type="entry name" value="REP-ASSOCIATED TYROSINE TRANSPOSASE"/>
    <property type="match status" value="1"/>
</dbReference>
<dbReference type="SUPFAM" id="SSF143422">
    <property type="entry name" value="Transposase IS200-like"/>
    <property type="match status" value="1"/>
</dbReference>
<dbReference type="PANTHER" id="PTHR36966">
    <property type="entry name" value="REP-ASSOCIATED TYROSINE TRANSPOSASE"/>
    <property type="match status" value="1"/>
</dbReference>
<dbReference type="InterPro" id="IPR052715">
    <property type="entry name" value="RAYT_transposase"/>
</dbReference>
<dbReference type="STRING" id="1250539.Ga0080574_TMP3536"/>